<dbReference type="InterPro" id="IPR003615">
    <property type="entry name" value="HNH_nuc"/>
</dbReference>
<feature type="compositionally biased region" description="Basic and acidic residues" evidence="1">
    <location>
        <begin position="325"/>
        <end position="338"/>
    </location>
</feature>
<evidence type="ECO:0000259" key="2">
    <source>
        <dbReference type="Pfam" id="PF13391"/>
    </source>
</evidence>
<comment type="caution">
    <text evidence="3">The sequence shown here is derived from an EMBL/GenBank/DDBJ whole genome shotgun (WGS) entry which is preliminary data.</text>
</comment>
<protein>
    <recommendedName>
        <fullName evidence="2">HNH nuclease domain-containing protein</fullName>
    </recommendedName>
</protein>
<dbReference type="GeneID" id="85410912"/>
<dbReference type="Pfam" id="PF13391">
    <property type="entry name" value="HNH_2"/>
    <property type="match status" value="1"/>
</dbReference>
<feature type="compositionally biased region" description="Basic and acidic residues" evidence="1">
    <location>
        <begin position="695"/>
        <end position="711"/>
    </location>
</feature>
<evidence type="ECO:0000256" key="1">
    <source>
        <dbReference type="SAM" id="MobiDB-lite"/>
    </source>
</evidence>
<organism evidence="3 4">
    <name type="scientific">Colletotrichum tamarilloi</name>
    <dbReference type="NCBI Taxonomy" id="1209934"/>
    <lineage>
        <taxon>Eukaryota</taxon>
        <taxon>Fungi</taxon>
        <taxon>Dikarya</taxon>
        <taxon>Ascomycota</taxon>
        <taxon>Pezizomycotina</taxon>
        <taxon>Sordariomycetes</taxon>
        <taxon>Hypocreomycetidae</taxon>
        <taxon>Glomerellales</taxon>
        <taxon>Glomerellaceae</taxon>
        <taxon>Colletotrichum</taxon>
        <taxon>Colletotrichum acutatum species complex</taxon>
    </lineage>
</organism>
<gene>
    <name evidence="3" type="ORF">CTAM01_10659</name>
</gene>
<dbReference type="EMBL" id="MLFU01000051">
    <property type="protein sequence ID" value="KAK1490370.1"/>
    <property type="molecule type" value="Genomic_DNA"/>
</dbReference>
<evidence type="ECO:0000313" key="4">
    <source>
        <dbReference type="Proteomes" id="UP001227543"/>
    </source>
</evidence>
<dbReference type="RefSeq" id="XP_060378614.1">
    <property type="nucleotide sequence ID" value="XM_060526674.1"/>
</dbReference>
<feature type="compositionally biased region" description="Polar residues" evidence="1">
    <location>
        <begin position="634"/>
        <end position="652"/>
    </location>
</feature>
<feature type="region of interest" description="Disordered" evidence="1">
    <location>
        <begin position="460"/>
        <end position="580"/>
    </location>
</feature>
<keyword evidence="4" id="KW-1185">Reference proteome</keyword>
<proteinExistence type="predicted"/>
<name>A0ABQ9QZL4_9PEZI</name>
<feature type="region of interest" description="Disordered" evidence="1">
    <location>
        <begin position="273"/>
        <end position="351"/>
    </location>
</feature>
<feature type="compositionally biased region" description="Polar residues" evidence="1">
    <location>
        <begin position="612"/>
        <end position="625"/>
    </location>
</feature>
<feature type="compositionally biased region" description="Basic residues" evidence="1">
    <location>
        <begin position="755"/>
        <end position="766"/>
    </location>
</feature>
<feature type="compositionally biased region" description="Polar residues" evidence="1">
    <location>
        <begin position="544"/>
        <end position="565"/>
    </location>
</feature>
<feature type="compositionally biased region" description="Basic and acidic residues" evidence="1">
    <location>
        <begin position="767"/>
        <end position="786"/>
    </location>
</feature>
<evidence type="ECO:0000313" key="3">
    <source>
        <dbReference type="EMBL" id="KAK1490370.1"/>
    </source>
</evidence>
<dbReference type="Proteomes" id="UP001227543">
    <property type="component" value="Unassembled WGS sequence"/>
</dbReference>
<accession>A0ABQ9QZL4</accession>
<reference evidence="3 4" key="1">
    <citation type="submission" date="2016-10" db="EMBL/GenBank/DDBJ databases">
        <title>The genome sequence of Colletotrichum fioriniae PJ7.</title>
        <authorList>
            <person name="Baroncelli R."/>
        </authorList>
    </citation>
    <scope>NUCLEOTIDE SEQUENCE [LARGE SCALE GENOMIC DNA]</scope>
    <source>
        <strain evidence="3 4">Tom-12</strain>
    </source>
</reference>
<feature type="domain" description="HNH nuclease" evidence="2">
    <location>
        <begin position="180"/>
        <end position="259"/>
    </location>
</feature>
<feature type="compositionally biased region" description="Polar residues" evidence="1">
    <location>
        <begin position="712"/>
        <end position="723"/>
    </location>
</feature>
<feature type="region of interest" description="Disordered" evidence="1">
    <location>
        <begin position="596"/>
        <end position="819"/>
    </location>
</feature>
<sequence>MAGRIPNLDLEAEFQKLVPLMRSCFDREDPELRPTYRDCRSWAKSFTSNIRRSMASRDNNGWLGDNGEGDLTERFELVQQIRDTILNHDDIKEEEDKIKILETKEVWAHLMVLPLPRLRTFLAEVQNNDNLVYTLNVSFPAMNALILLFRGPAAEWVKTGTISRSNAERIATAQRDLGLCAFTGHLLGEKCHILPFWTLNRPRCSQALDAASAVFGRERIQMLRKKLVNPKTNIVDTSRNMITLHPMLHKFWDHGLFGLEPVTLLYEEDKKEEPAIAGPSTPSKVAGERPNEESGAPGSSRSTRSGTKRLSDSSQITPSKKSKRTREGKGKGKEREVELPQDIKPTKEDGERAREAIGIRVRLNWLPKTMCLTPDNLPTNMTELRRTWSPWDEDYVVHRKDARPVDDGQIIDIFDTADAKAPDFDILQLQFDVFRMQALSGRADPIIYAPDWYYDEDGEIVSDPVPGKEEAKVSIPSSDPQGFDLPTVASSSHHQDFDPSTVASSSRPQDFDPSTVASSSRPQDFDPSTVASSSRPQDFEPSAVVSSPQFQGSYSSTAASRQQLPSIVGGPDVKAPPLRRPSIISGMKTVGRAFGLSLVSDQQTPDAEEESNVASPPSLQRSASIMSGVKTAGRNVTRSLSNAKNQTKNLVRNPSLALRGKKEGKRQRQTPERTSGTRTPTRVYPNEPATGRETPFSDKENVATGIDERSRQQSYQRTHNPLSEVQERVPSVTAQKSQGHERSKSGGSGQALDKTKKRFSASHLVKRRSEAEFTKRSSADQIEKRRSVGNLTELLSEGPENAPSDLGHQFSVALRPREV</sequence>